<dbReference type="EMBL" id="MH450123">
    <property type="protein sequence ID" value="AXH44441.1"/>
    <property type="molecule type" value="Genomic_DNA"/>
</dbReference>
<proteinExistence type="predicted"/>
<dbReference type="RefSeq" id="YP_010649543.1">
    <property type="nucleotide sequence ID" value="NC_070769.1"/>
</dbReference>
<evidence type="ECO:0000313" key="2">
    <source>
        <dbReference type="Proteomes" id="UP000257231"/>
    </source>
</evidence>
<organism evidence="1 2">
    <name type="scientific">Arthrobacter phage MargaretKali</name>
    <dbReference type="NCBI Taxonomy" id="2250414"/>
    <lineage>
        <taxon>Viruses</taxon>
        <taxon>Duplodnaviria</taxon>
        <taxon>Heunggongvirae</taxon>
        <taxon>Uroviricota</taxon>
        <taxon>Caudoviricetes</taxon>
        <taxon>Kumottavirus</taxon>
        <taxon>Kumottavirus margaretkali</taxon>
    </lineage>
</organism>
<protein>
    <submittedName>
        <fullName evidence="1">Uncharacterized protein</fullName>
    </submittedName>
</protein>
<accession>A0A345KN39</accession>
<name>A0A345KN39_9CAUD</name>
<dbReference type="Proteomes" id="UP000257231">
    <property type="component" value="Segment"/>
</dbReference>
<reference evidence="2" key="1">
    <citation type="submission" date="2018-06" db="EMBL/GenBank/DDBJ databases">
        <authorList>
            <person name="Zhirakovskaya E."/>
        </authorList>
    </citation>
    <scope>NUCLEOTIDE SEQUENCE [LARGE SCALE GENOMIC DNA]</scope>
</reference>
<keyword evidence="2" id="KW-1185">Reference proteome</keyword>
<sequence length="88" mass="9664">MTEDLRAENERLTNLNDGLSRQLIAMGQRLENSRRELMATGWDAAVNEADSRWSIGAASASKLKADNPYRKPVIDLSGAIICKTGDQS</sequence>
<dbReference type="GeneID" id="77925091"/>
<evidence type="ECO:0000313" key="1">
    <source>
        <dbReference type="EMBL" id="AXH44441.1"/>
    </source>
</evidence>
<dbReference type="KEGG" id="vg:77925091"/>
<gene>
    <name evidence="1" type="primary">61</name>
    <name evidence="1" type="ORF">SEA_MARGARETKALI_61</name>
</gene>